<keyword evidence="1" id="KW-0687">Ribonucleoprotein</keyword>
<reference evidence="1 2" key="1">
    <citation type="journal article" date="2015" name="Mol. Biochem. Parasitol.">
        <title>Identification of polymorphic genes for use in assemblage B genotyping assays through comparative genomics of multiple assemblage B Giardia duodenalis isolates.</title>
        <authorList>
            <person name="Wielinga C."/>
            <person name="Thompson R.C."/>
            <person name="Monis P."/>
            <person name="Ryan U."/>
        </authorList>
    </citation>
    <scope>NUCLEOTIDE SEQUENCE [LARGE SCALE GENOMIC DNA]</scope>
    <source>
        <strain evidence="1 2">BAH15c1</strain>
    </source>
</reference>
<gene>
    <name evidence="1" type="ORF">QR46_2482</name>
</gene>
<dbReference type="EMBL" id="JXTI01000066">
    <property type="protein sequence ID" value="KWX13515.1"/>
    <property type="molecule type" value="Genomic_DNA"/>
</dbReference>
<dbReference type="AlphaFoldDB" id="A0A132NTY3"/>
<accession>A0A132NTY3</accession>
<dbReference type="Proteomes" id="UP000070089">
    <property type="component" value="Unassembled WGS sequence"/>
</dbReference>
<proteinExistence type="predicted"/>
<dbReference type="GO" id="GO:0005840">
    <property type="term" value="C:ribosome"/>
    <property type="evidence" value="ECO:0007669"/>
    <property type="project" value="UniProtKB-KW"/>
</dbReference>
<sequence length="773" mass="84274">MHVFHFFAHLEAAAEALAERRGLTRPQTFFLKPAFILTNSAILYSVNKTDSLTKKVGYSLALLSPEDAAILQAAARVSSVKRAVNDMKYAEMTSKWLRPCFTKPHRYSATAEFLLCYDSFNPPPCFRASLPSSGKKRAQSAPSTSQHLYLPLLDIKKTLTLSIASIPVIDDRPFPAYHMSQPNNALIFQSDHLTNGRGNAINFSSESRSPRVPLQHEKVLAMLDDCDTHTGLLARMETLRQYFPLTLTTMATETAESLLLSARASSYAGTNSGSGSSNQSVGAPLSGVTGSLIPRIRTAPLVDIYQDGTPSTSVHNDTIMSGGSKYVEVSVNKTPSASFHVSDIDCHVNVAPLSQSHLKDGTSEFHGKVSNERIDSSPILLSTSNESAQTSQLMRFILGTDSLDILSEYKQSSSSRKELLRRPGRNILSFVSDKVYMGDPFHLLVLLTNVSGLDSLKCPLFQVCMPPETGIFPCYWEGTVGNRTATRAVISINDYQIKLIVPSSPSVYERFTPSFNPVCSAQFNRTAKLISNAAYYTCIWQLKALEPISGIDAEKEEALDGSLGTELVSQVADRLFLHASRAASIALSKRSSSLVDSNWQHAQSTSDSDTDHSPFAEQVAIPSTYATCESHNSIPDPAQSEPSSILDLLTTSPESLSPAVMLADTSVSVSDHLTPVDLRGLFRKPLRSKECLKKHTLRQLSQIVGYNSQSFTTAPSPSQQLITSNLGPSILSSAGTLSAFKRDHGSPGVTNKYATRREHMFKAAYEMGLSHKG</sequence>
<comment type="caution">
    <text evidence="1">The sequence shown here is derived from an EMBL/GenBank/DDBJ whole genome shotgun (WGS) entry which is preliminary data.</text>
</comment>
<dbReference type="VEuPathDB" id="GiardiaDB:QR46_2482"/>
<evidence type="ECO:0000313" key="2">
    <source>
        <dbReference type="Proteomes" id="UP000070089"/>
    </source>
</evidence>
<dbReference type="OrthoDB" id="10382910at2759"/>
<organism evidence="1 2">
    <name type="scientific">Giardia duodenalis assemblage B</name>
    <dbReference type="NCBI Taxonomy" id="1394984"/>
    <lineage>
        <taxon>Eukaryota</taxon>
        <taxon>Metamonada</taxon>
        <taxon>Diplomonadida</taxon>
        <taxon>Hexamitidae</taxon>
        <taxon>Giardiinae</taxon>
        <taxon>Giardia</taxon>
    </lineage>
</organism>
<name>A0A132NTY3_GIAIN</name>
<protein>
    <submittedName>
        <fullName evidence="1">SSU ribosomal protein S4P</fullName>
    </submittedName>
</protein>
<evidence type="ECO:0000313" key="1">
    <source>
        <dbReference type="EMBL" id="KWX13515.1"/>
    </source>
</evidence>
<keyword evidence="1" id="KW-0689">Ribosomal protein</keyword>